<protein>
    <submittedName>
        <fullName evidence="2">GNAT family N-acetyltransferase</fullName>
    </submittedName>
</protein>
<dbReference type="InterPro" id="IPR016181">
    <property type="entry name" value="Acyl_CoA_acyltransferase"/>
</dbReference>
<organism evidence="2 3">
    <name type="scientific">Niallia alba</name>
    <dbReference type="NCBI Taxonomy" id="2729105"/>
    <lineage>
        <taxon>Bacteria</taxon>
        <taxon>Bacillati</taxon>
        <taxon>Bacillota</taxon>
        <taxon>Bacilli</taxon>
        <taxon>Bacillales</taxon>
        <taxon>Bacillaceae</taxon>
        <taxon>Niallia</taxon>
    </lineage>
</organism>
<dbReference type="PANTHER" id="PTHR43072">
    <property type="entry name" value="N-ACETYLTRANSFERASE"/>
    <property type="match status" value="1"/>
</dbReference>
<dbReference type="EMBL" id="JABBPK010000001">
    <property type="protein sequence ID" value="NMO77734.1"/>
    <property type="molecule type" value="Genomic_DNA"/>
</dbReference>
<dbReference type="Proteomes" id="UP000588491">
    <property type="component" value="Unassembled WGS sequence"/>
</dbReference>
<sequence>MKIIPELIRVRNLHYIIRCAEETDAEQLVQIRLQIDRETTFLDREPGEGMLTPSDFKHLIRTDSEESNRLFLLAETENGTIIAFSRCEGSNLQRLKHKVEFGICVLKDYWGFKIGPKLLETSIKWASANKLTKMTLSVIETNEKAINIYKRYNFEIEGILKKDKRLENGEYYSTIIMSRFLSDYK</sequence>
<dbReference type="AlphaFoldDB" id="A0A7Y0PNQ9"/>
<evidence type="ECO:0000313" key="3">
    <source>
        <dbReference type="Proteomes" id="UP000588491"/>
    </source>
</evidence>
<keyword evidence="3" id="KW-1185">Reference proteome</keyword>
<name>A0A7Y0PNQ9_9BACI</name>
<dbReference type="InterPro" id="IPR000182">
    <property type="entry name" value="GNAT_dom"/>
</dbReference>
<dbReference type="GO" id="GO:0016747">
    <property type="term" value="F:acyltransferase activity, transferring groups other than amino-acyl groups"/>
    <property type="evidence" value="ECO:0007669"/>
    <property type="project" value="InterPro"/>
</dbReference>
<reference evidence="2 3" key="1">
    <citation type="submission" date="2020-04" db="EMBL/GenBank/DDBJ databases">
        <title>Bacillus sp. UniB3 isolated from commercial digestive syrup.</title>
        <authorList>
            <person name="Thorat V."/>
            <person name="Kirdat K."/>
            <person name="Tiwarekar B."/>
            <person name="Yadav A."/>
        </authorList>
    </citation>
    <scope>NUCLEOTIDE SEQUENCE [LARGE SCALE GENOMIC DNA]</scope>
    <source>
        <strain evidence="2 3">UniB3</strain>
    </source>
</reference>
<dbReference type="Gene3D" id="3.40.630.30">
    <property type="match status" value="1"/>
</dbReference>
<proteinExistence type="predicted"/>
<accession>A0A7Y0PNQ9</accession>
<keyword evidence="2" id="KW-0808">Transferase</keyword>
<comment type="caution">
    <text evidence="2">The sequence shown here is derived from an EMBL/GenBank/DDBJ whole genome shotgun (WGS) entry which is preliminary data.</text>
</comment>
<dbReference type="RefSeq" id="WP_169188555.1">
    <property type="nucleotide sequence ID" value="NZ_JABBPK010000001.1"/>
</dbReference>
<dbReference type="SUPFAM" id="SSF55729">
    <property type="entry name" value="Acyl-CoA N-acyltransferases (Nat)"/>
    <property type="match status" value="1"/>
</dbReference>
<evidence type="ECO:0000313" key="2">
    <source>
        <dbReference type="EMBL" id="NMO77734.1"/>
    </source>
</evidence>
<dbReference type="Pfam" id="PF00583">
    <property type="entry name" value="Acetyltransf_1"/>
    <property type="match status" value="1"/>
</dbReference>
<evidence type="ECO:0000259" key="1">
    <source>
        <dbReference type="PROSITE" id="PS51186"/>
    </source>
</evidence>
<dbReference type="CDD" id="cd04301">
    <property type="entry name" value="NAT_SF"/>
    <property type="match status" value="1"/>
</dbReference>
<feature type="domain" description="N-acetyltransferase" evidence="1">
    <location>
        <begin position="15"/>
        <end position="182"/>
    </location>
</feature>
<dbReference type="PROSITE" id="PS51186">
    <property type="entry name" value="GNAT"/>
    <property type="match status" value="1"/>
</dbReference>
<gene>
    <name evidence="2" type="ORF">HHU08_12075</name>
</gene>